<evidence type="ECO:0000256" key="4">
    <source>
        <dbReference type="ARBA" id="ARBA00022741"/>
    </source>
</evidence>
<dbReference type="Proteomes" id="UP000033852">
    <property type="component" value="Unassembled WGS sequence"/>
</dbReference>
<comment type="caution">
    <text evidence="9">Lacks conserved residue(s) required for the propagation of feature annotation.</text>
</comment>
<dbReference type="HAMAP" id="MF_00041">
    <property type="entry name" value="Cys_tRNA_synth"/>
    <property type="match status" value="1"/>
</dbReference>
<keyword evidence="6 9" id="KW-0067">ATP-binding</keyword>
<reference evidence="12 13" key="1">
    <citation type="journal article" date="2015" name="Nature">
        <title>rRNA introns, odd ribosomes, and small enigmatic genomes across a large radiation of phyla.</title>
        <authorList>
            <person name="Brown C.T."/>
            <person name="Hug L.A."/>
            <person name="Thomas B.C."/>
            <person name="Sharon I."/>
            <person name="Castelle C.J."/>
            <person name="Singh A."/>
            <person name="Wilkins M.J."/>
            <person name="Williams K.H."/>
            <person name="Banfield J.F."/>
        </authorList>
    </citation>
    <scope>NUCLEOTIDE SEQUENCE [LARGE SCALE GENOMIC DNA]</scope>
</reference>
<dbReference type="InterPro" id="IPR032678">
    <property type="entry name" value="tRNA-synt_1_cat_dom"/>
</dbReference>
<dbReference type="GO" id="GO:0006423">
    <property type="term" value="P:cysteinyl-tRNA aminoacylation"/>
    <property type="evidence" value="ECO:0007669"/>
    <property type="project" value="UniProtKB-UniRule"/>
</dbReference>
<dbReference type="InterPro" id="IPR015803">
    <property type="entry name" value="Cys-tRNA-ligase"/>
</dbReference>
<organism evidence="12 13">
    <name type="scientific">Candidatus Adlerbacteria bacterium GW2011_GWB1_54_7</name>
    <dbReference type="NCBI Taxonomy" id="1618607"/>
    <lineage>
        <taxon>Bacteria</taxon>
        <taxon>Candidatus Adleribacteriota</taxon>
    </lineage>
</organism>
<feature type="domain" description="tRNA synthetases class I catalytic" evidence="10">
    <location>
        <begin position="37"/>
        <end position="341"/>
    </location>
</feature>
<feature type="binding site" evidence="9">
    <location>
        <position position="267"/>
    </location>
    <ligand>
        <name>Zn(2+)</name>
        <dbReference type="ChEBI" id="CHEBI:29105"/>
    </ligand>
</feature>
<evidence type="ECO:0000259" key="10">
    <source>
        <dbReference type="Pfam" id="PF01406"/>
    </source>
</evidence>
<comment type="caution">
    <text evidence="12">The sequence shown here is derived from an EMBL/GenBank/DDBJ whole genome shotgun (WGS) entry which is preliminary data.</text>
</comment>
<dbReference type="SUPFAM" id="SSF52374">
    <property type="entry name" value="Nucleotidylyl transferase"/>
    <property type="match status" value="1"/>
</dbReference>
<evidence type="ECO:0000256" key="5">
    <source>
        <dbReference type="ARBA" id="ARBA00022833"/>
    </source>
</evidence>
<evidence type="ECO:0000256" key="8">
    <source>
        <dbReference type="ARBA" id="ARBA00023146"/>
    </source>
</evidence>
<dbReference type="EMBL" id="LCRR01000002">
    <property type="protein sequence ID" value="KKW37940.1"/>
    <property type="molecule type" value="Genomic_DNA"/>
</dbReference>
<evidence type="ECO:0000313" key="12">
    <source>
        <dbReference type="EMBL" id="KKW37940.1"/>
    </source>
</evidence>
<keyword evidence="3 9" id="KW-0479">Metal-binding</keyword>
<dbReference type="PANTHER" id="PTHR10890">
    <property type="entry name" value="CYSTEINYL-TRNA SYNTHETASE"/>
    <property type="match status" value="1"/>
</dbReference>
<feature type="domain" description="Cysteinyl-tRNA ligase anticodon binding" evidence="11">
    <location>
        <begin position="432"/>
        <end position="473"/>
    </location>
</feature>
<dbReference type="SUPFAM" id="SSF47323">
    <property type="entry name" value="Anticodon-binding domain of a subclass of class I aminoacyl-tRNA synthetases"/>
    <property type="match status" value="1"/>
</dbReference>
<comment type="subunit">
    <text evidence="1 9">Monomer.</text>
</comment>
<dbReference type="PRINTS" id="PR00983">
    <property type="entry name" value="TRNASYNTHCYS"/>
</dbReference>
<dbReference type="NCBIfam" id="TIGR00435">
    <property type="entry name" value="cysS"/>
    <property type="match status" value="1"/>
</dbReference>
<dbReference type="GO" id="GO:0004817">
    <property type="term" value="F:cysteine-tRNA ligase activity"/>
    <property type="evidence" value="ECO:0007669"/>
    <property type="project" value="UniProtKB-UniRule"/>
</dbReference>
<dbReference type="Pfam" id="PF01406">
    <property type="entry name" value="tRNA-synt_1e"/>
    <property type="match status" value="1"/>
</dbReference>
<feature type="binding site" evidence="9">
    <location>
        <position position="238"/>
    </location>
    <ligand>
        <name>Zn(2+)</name>
        <dbReference type="ChEBI" id="CHEBI:29105"/>
    </ligand>
</feature>
<dbReference type="GO" id="GO:0005829">
    <property type="term" value="C:cytosol"/>
    <property type="evidence" value="ECO:0007669"/>
    <property type="project" value="TreeGrafter"/>
</dbReference>
<evidence type="ECO:0000256" key="3">
    <source>
        <dbReference type="ARBA" id="ARBA00022723"/>
    </source>
</evidence>
<dbReference type="PANTHER" id="PTHR10890:SF3">
    <property type="entry name" value="CYSTEINE--TRNA LIGASE, CYTOPLASMIC"/>
    <property type="match status" value="1"/>
</dbReference>
<dbReference type="AlphaFoldDB" id="A0A0G1Y432"/>
<keyword evidence="8 9" id="KW-0030">Aminoacyl-tRNA synthetase</keyword>
<sequence>MAVNLLSFFKPKPNRALPQLKFHNTLSGKLEVFESFNSTVRMYNCGPTAYDRQHIGNFFPSVVANILRRILEVWGYSVLEVNNITDFGHISEDEDTEDKMTKGLRREGLELNLKNMRALAEKYAELFFEDLPHLGIDPKKVQYPRASDYIPEQIALVKTLEQKGYAYKTSDGVYFDISKFPLYGKLGSINLMGQQAGARVEENPEKRNPYDFALWKLDRRLGWESPWGLGFPGWHTECVAMIFKLLGRQIDIHMGGIDLAPVHHNNEIAQAEAATGKQFVRYWIHNAHITVEGKKISKSIGNTVYLHNLVDRGLSPRSLRYWFLTGHYRSPTNFTWGAIEGADTALARLQRLFLELPPSGFAPDEKFLNDFYAAVADDLDMPRALARVWDLARDENISPTIKKSSLARADKILGLGLADARPIARLRVVERGDLPEEVRKLVAEREVARASRDFAHADDLRGQMATLGYAVEDTLSGPRITKK</sequence>
<protein>
    <recommendedName>
        <fullName evidence="9">Cysteine--tRNA ligase</fullName>
        <ecNumber evidence="9">6.1.1.16</ecNumber>
    </recommendedName>
    <alternativeName>
        <fullName evidence="9">Cysteinyl-tRNA synthetase</fullName>
        <shortName evidence="9">CysRS</shortName>
    </alternativeName>
</protein>
<dbReference type="InterPro" id="IPR056411">
    <property type="entry name" value="CysS_C"/>
</dbReference>
<feature type="binding site" evidence="9">
    <location>
        <position position="263"/>
    </location>
    <ligand>
        <name>Zn(2+)</name>
        <dbReference type="ChEBI" id="CHEBI:29105"/>
    </ligand>
</feature>
<evidence type="ECO:0000256" key="2">
    <source>
        <dbReference type="ARBA" id="ARBA00022598"/>
    </source>
</evidence>
<comment type="cofactor">
    <cofactor evidence="9">
        <name>Zn(2+)</name>
        <dbReference type="ChEBI" id="CHEBI:29105"/>
    </cofactor>
    <text evidence="9">Binds 1 zinc ion per subunit.</text>
</comment>
<evidence type="ECO:0000256" key="6">
    <source>
        <dbReference type="ARBA" id="ARBA00022840"/>
    </source>
</evidence>
<dbReference type="GO" id="GO:0008270">
    <property type="term" value="F:zinc ion binding"/>
    <property type="evidence" value="ECO:0007669"/>
    <property type="project" value="UniProtKB-UniRule"/>
</dbReference>
<dbReference type="EC" id="6.1.1.16" evidence="9"/>
<dbReference type="InterPro" id="IPR014729">
    <property type="entry name" value="Rossmann-like_a/b/a_fold"/>
</dbReference>
<keyword evidence="5 9" id="KW-0862">Zinc</keyword>
<accession>A0A0G1Y432</accession>
<dbReference type="Pfam" id="PF23493">
    <property type="entry name" value="CysS_C"/>
    <property type="match status" value="1"/>
</dbReference>
<feature type="short sequence motif" description="'HIGH' region" evidence="9">
    <location>
        <begin position="47"/>
        <end position="57"/>
    </location>
</feature>
<dbReference type="Gene3D" id="3.40.50.620">
    <property type="entry name" value="HUPs"/>
    <property type="match status" value="1"/>
</dbReference>
<evidence type="ECO:0000313" key="13">
    <source>
        <dbReference type="Proteomes" id="UP000033852"/>
    </source>
</evidence>
<keyword evidence="9" id="KW-0963">Cytoplasm</keyword>
<dbReference type="InterPro" id="IPR024909">
    <property type="entry name" value="Cys-tRNA/MSH_ligase"/>
</dbReference>
<dbReference type="InterPro" id="IPR009080">
    <property type="entry name" value="tRNAsynth_Ia_anticodon-bd"/>
</dbReference>
<dbReference type="PATRIC" id="fig|1618607.3.peg.113"/>
<comment type="similarity">
    <text evidence="9">Belongs to the class-I aminoacyl-tRNA synthetase family.</text>
</comment>
<feature type="binding site" evidence="9">
    <location>
        <position position="45"/>
    </location>
    <ligand>
        <name>Zn(2+)</name>
        <dbReference type="ChEBI" id="CHEBI:29105"/>
    </ligand>
</feature>
<dbReference type="STRING" id="1618607.UY86_C0002G0037"/>
<keyword evidence="4 9" id="KW-0547">Nucleotide-binding</keyword>
<keyword evidence="7 9" id="KW-0648">Protein biosynthesis</keyword>
<name>A0A0G1Y432_9BACT</name>
<keyword evidence="2 9" id="KW-0436">Ligase</keyword>
<comment type="catalytic activity">
    <reaction evidence="9">
        <text>tRNA(Cys) + L-cysteine + ATP = L-cysteinyl-tRNA(Cys) + AMP + diphosphate</text>
        <dbReference type="Rhea" id="RHEA:17773"/>
        <dbReference type="Rhea" id="RHEA-COMP:9661"/>
        <dbReference type="Rhea" id="RHEA-COMP:9679"/>
        <dbReference type="ChEBI" id="CHEBI:30616"/>
        <dbReference type="ChEBI" id="CHEBI:33019"/>
        <dbReference type="ChEBI" id="CHEBI:35235"/>
        <dbReference type="ChEBI" id="CHEBI:78442"/>
        <dbReference type="ChEBI" id="CHEBI:78517"/>
        <dbReference type="ChEBI" id="CHEBI:456215"/>
        <dbReference type="EC" id="6.1.1.16"/>
    </reaction>
</comment>
<evidence type="ECO:0000256" key="7">
    <source>
        <dbReference type="ARBA" id="ARBA00022917"/>
    </source>
</evidence>
<dbReference type="Gene3D" id="1.20.120.1910">
    <property type="entry name" value="Cysteine-tRNA ligase, C-terminal anti-codon recognition domain"/>
    <property type="match status" value="1"/>
</dbReference>
<comment type="subcellular location">
    <subcellularLocation>
        <location evidence="9">Cytoplasm</location>
    </subcellularLocation>
</comment>
<evidence type="ECO:0000256" key="9">
    <source>
        <dbReference type="HAMAP-Rule" id="MF_00041"/>
    </source>
</evidence>
<evidence type="ECO:0000256" key="1">
    <source>
        <dbReference type="ARBA" id="ARBA00011245"/>
    </source>
</evidence>
<dbReference type="GO" id="GO:0005524">
    <property type="term" value="F:ATP binding"/>
    <property type="evidence" value="ECO:0007669"/>
    <property type="project" value="UniProtKB-UniRule"/>
</dbReference>
<proteinExistence type="inferred from homology"/>
<feature type="binding site" evidence="9">
    <location>
        <position position="298"/>
    </location>
    <ligand>
        <name>ATP</name>
        <dbReference type="ChEBI" id="CHEBI:30616"/>
    </ligand>
</feature>
<evidence type="ECO:0000259" key="11">
    <source>
        <dbReference type="Pfam" id="PF23493"/>
    </source>
</evidence>
<gene>
    <name evidence="9" type="primary">cysS</name>
    <name evidence="12" type="ORF">UY86_C0002G0037</name>
</gene>